<keyword evidence="5 11" id="KW-0285">Flavoprotein</keyword>
<keyword evidence="6 11" id="KW-0819">tRNA processing</keyword>
<dbReference type="InterPro" id="IPR036188">
    <property type="entry name" value="FAD/NAD-bd_sf"/>
</dbReference>
<dbReference type="PANTHER" id="PTHR11806">
    <property type="entry name" value="GLUCOSE INHIBITED DIVISION PROTEIN A"/>
    <property type="match status" value="1"/>
</dbReference>
<feature type="domain" description="tRNA uridine 5-carboxymethylaminomethyl modification enzyme C-terminal subdomain" evidence="13">
    <location>
        <begin position="507"/>
        <end position="578"/>
    </location>
</feature>
<gene>
    <name evidence="11" type="primary">mnmG</name>
    <name evidence="11" type="synonym">gidA</name>
    <name evidence="14" type="ORF">AUJ66_07615</name>
</gene>
<dbReference type="STRING" id="1817893.AUJ66_07615"/>
<dbReference type="InterPro" id="IPR002218">
    <property type="entry name" value="MnmG-rel"/>
</dbReference>
<reference evidence="14 15" key="1">
    <citation type="journal article" date="2016" name="Environ. Microbiol.">
        <title>Genomic resolution of a cold subsurface aquifer community provides metabolic insights for novel microbes adapted to high CO concentrations.</title>
        <authorList>
            <person name="Probst A.J."/>
            <person name="Castelle C.J."/>
            <person name="Singh A."/>
            <person name="Brown C.T."/>
            <person name="Anantharaman K."/>
            <person name="Sharon I."/>
            <person name="Hug L.A."/>
            <person name="Burstein D."/>
            <person name="Emerson J.B."/>
            <person name="Thomas B.C."/>
            <person name="Banfield J.F."/>
        </authorList>
    </citation>
    <scope>NUCLEOTIDE SEQUENCE [LARGE SCALE GENOMIC DNA]</scope>
    <source>
        <strain evidence="14">CG1_02_38_46</strain>
    </source>
</reference>
<comment type="caution">
    <text evidence="14">The sequence shown here is derived from an EMBL/GenBank/DDBJ whole genome shotgun (WGS) entry which is preliminary data.</text>
</comment>
<dbReference type="SUPFAM" id="SSF51905">
    <property type="entry name" value="FAD/NAD(P)-binding domain"/>
    <property type="match status" value="1"/>
</dbReference>
<evidence type="ECO:0000256" key="2">
    <source>
        <dbReference type="ARBA" id="ARBA00003717"/>
    </source>
</evidence>
<dbReference type="EMBL" id="MNUO01000115">
    <property type="protein sequence ID" value="OIN96052.1"/>
    <property type="molecule type" value="Genomic_DNA"/>
</dbReference>
<keyword evidence="8 11" id="KW-0520">NAD</keyword>
<evidence type="ECO:0000256" key="6">
    <source>
        <dbReference type="ARBA" id="ARBA00022694"/>
    </source>
</evidence>
<dbReference type="GO" id="GO:0030488">
    <property type="term" value="P:tRNA methylation"/>
    <property type="evidence" value="ECO:0007669"/>
    <property type="project" value="TreeGrafter"/>
</dbReference>
<dbReference type="InterPro" id="IPR040131">
    <property type="entry name" value="MnmG_N"/>
</dbReference>
<dbReference type="GO" id="GO:0050660">
    <property type="term" value="F:flavin adenine dinucleotide binding"/>
    <property type="evidence" value="ECO:0007669"/>
    <property type="project" value="UniProtKB-UniRule"/>
</dbReference>
<protein>
    <recommendedName>
        <fullName evidence="4 11">tRNA uridine 5-carboxymethylaminomethyl modification enzyme MnmG</fullName>
    </recommendedName>
    <alternativeName>
        <fullName evidence="10 11">Glucose-inhibited division protein A</fullName>
    </alternativeName>
</protein>
<dbReference type="GO" id="GO:0005829">
    <property type="term" value="C:cytosol"/>
    <property type="evidence" value="ECO:0007669"/>
    <property type="project" value="TreeGrafter"/>
</dbReference>
<evidence type="ECO:0000256" key="8">
    <source>
        <dbReference type="ARBA" id="ARBA00023027"/>
    </source>
</evidence>
<dbReference type="PANTHER" id="PTHR11806:SF0">
    <property type="entry name" value="PROTEIN MTO1 HOMOLOG, MITOCHONDRIAL"/>
    <property type="match status" value="1"/>
</dbReference>
<dbReference type="InterPro" id="IPR047001">
    <property type="entry name" value="MnmG_C_subdom"/>
</dbReference>
<dbReference type="NCBIfam" id="TIGR00136">
    <property type="entry name" value="mnmG_gidA"/>
    <property type="match status" value="1"/>
</dbReference>
<dbReference type="PROSITE" id="PS01280">
    <property type="entry name" value="GIDA_1"/>
    <property type="match status" value="1"/>
</dbReference>
<comment type="caution">
    <text evidence="11">Lacks conserved residue(s) required for the propagation of feature annotation.</text>
</comment>
<comment type="similarity">
    <text evidence="3 11">Belongs to the MnmG family.</text>
</comment>
<evidence type="ECO:0000256" key="3">
    <source>
        <dbReference type="ARBA" id="ARBA00007653"/>
    </source>
</evidence>
<evidence type="ECO:0000256" key="11">
    <source>
        <dbReference type="HAMAP-Rule" id="MF_00129"/>
    </source>
</evidence>
<evidence type="ECO:0000313" key="14">
    <source>
        <dbReference type="EMBL" id="OIN96052.1"/>
    </source>
</evidence>
<organism evidence="14 15">
    <name type="scientific">Candidatus Desantisbacteria bacterium CG1_02_38_46</name>
    <dbReference type="NCBI Taxonomy" id="1817893"/>
    <lineage>
        <taxon>Bacteria</taxon>
        <taxon>Candidatus Desantisiibacteriota</taxon>
    </lineage>
</organism>
<dbReference type="Proteomes" id="UP000182278">
    <property type="component" value="Unassembled WGS sequence"/>
</dbReference>
<feature type="binding site" evidence="11">
    <location>
        <begin position="12"/>
        <end position="17"/>
    </location>
    <ligand>
        <name>FAD</name>
        <dbReference type="ChEBI" id="CHEBI:57692"/>
    </ligand>
</feature>
<accession>A0A1J4SBK0</accession>
<dbReference type="FunFam" id="1.10.150.570:FF:000001">
    <property type="entry name" value="tRNA uridine 5-carboxymethylaminomethyl modification enzyme MnmG"/>
    <property type="match status" value="1"/>
</dbReference>
<keyword evidence="11" id="KW-0963">Cytoplasm</keyword>
<dbReference type="Pfam" id="PF13932">
    <property type="entry name" value="SAM_GIDA_C"/>
    <property type="match status" value="1"/>
</dbReference>
<name>A0A1J4SBK0_9BACT</name>
<evidence type="ECO:0000259" key="13">
    <source>
        <dbReference type="SMART" id="SM01228"/>
    </source>
</evidence>
<dbReference type="InterPro" id="IPR004416">
    <property type="entry name" value="MnmG"/>
</dbReference>
<dbReference type="HAMAP" id="MF_00129">
    <property type="entry name" value="MnmG_GidA"/>
    <property type="match status" value="1"/>
</dbReference>
<proteinExistence type="inferred from homology"/>
<evidence type="ECO:0000256" key="10">
    <source>
        <dbReference type="ARBA" id="ARBA00031800"/>
    </source>
</evidence>
<dbReference type="Gene3D" id="3.50.50.60">
    <property type="entry name" value="FAD/NAD(P)-binding domain"/>
    <property type="match status" value="2"/>
</dbReference>
<evidence type="ECO:0000256" key="1">
    <source>
        <dbReference type="ARBA" id="ARBA00001974"/>
    </source>
</evidence>
<feature type="region of interest" description="Disordered" evidence="12">
    <location>
        <begin position="587"/>
        <end position="606"/>
    </location>
</feature>
<sequence length="606" mass="67440">MSDTEYGIIVVGAGHAGCEAALAAARMGYSTLLLTINLDTIAQMSCNPSVGGLGKSHLVAELDALGGEMAKNTDMTGIQFRMLNTKKGPAVQAQRVQCDRKEYRLAMKQVLKNQPGLEVKQGLIKSVEVSRHQNSGGQAPCQSVKAEGVITEEGKEYKAGAVILSAGTFLNALIYIGDDSFSSGRMGEPAAKELSENLKELGFEIGRLKTGTPPRLDGRTIDFSKLGVQNGDENPRPFSFFTKKIIREQIPCYITYTNEKTHDIIRKNLHLSAMYGGKIKATGVRYCPSIEDKIVKFPDRNRHQVFLEPEGKNTTEIYPNGVSTSLPEDVQLKYLHTVPGLEEVKIVRPGYAIEYDFFSPIQLKPTLETKLIENLYFAGQINGTTGYEEAAAQGIIAGINAVLKLKGEPPFMPDRSQAYMGVMIDDLVTKGVEEPYRMFTSRAEYRLILRCDNADRRMMPFGYKFGLITEKIYGKFEKKWKMIDAVMNQEIPKDLPEDVKKEVEIELKYKGYLERQERQVEQFKKLEEHPIPADFDYFSLHGLKTEARQKLSKICPISLGQASRIQGVTPSDISILMIYLKKGEKKVKPAQNHSLHSGSGQGGKSE</sequence>
<feature type="binding site" evidence="11">
    <location>
        <begin position="283"/>
        <end position="297"/>
    </location>
    <ligand>
        <name>NAD(+)</name>
        <dbReference type="ChEBI" id="CHEBI:57540"/>
    </ligand>
</feature>
<dbReference type="InterPro" id="IPR020595">
    <property type="entry name" value="MnmG-rel_CS"/>
</dbReference>
<dbReference type="SMART" id="SM01228">
    <property type="entry name" value="GIDA_assoc_3"/>
    <property type="match status" value="1"/>
</dbReference>
<evidence type="ECO:0000256" key="7">
    <source>
        <dbReference type="ARBA" id="ARBA00022827"/>
    </source>
</evidence>
<dbReference type="Gene3D" id="1.10.150.570">
    <property type="entry name" value="GidA associated domain, C-terminal subdomain"/>
    <property type="match status" value="1"/>
</dbReference>
<comment type="subcellular location">
    <subcellularLocation>
        <location evidence="11">Cytoplasm</location>
    </subcellularLocation>
</comment>
<evidence type="ECO:0000256" key="9">
    <source>
        <dbReference type="ARBA" id="ARBA00025948"/>
    </source>
</evidence>
<dbReference type="AlphaFoldDB" id="A0A1J4SBK0"/>
<evidence type="ECO:0000256" key="4">
    <source>
        <dbReference type="ARBA" id="ARBA00020461"/>
    </source>
</evidence>
<comment type="function">
    <text evidence="2 11">NAD-binding protein involved in the addition of a carboxymethylaminomethyl (cmnm) group at the wobble position (U34) of certain tRNAs, forming tRNA-cmnm(5)s(2)U34.</text>
</comment>
<dbReference type="InterPro" id="IPR044920">
    <property type="entry name" value="MnmG_C_subdom_sf"/>
</dbReference>
<evidence type="ECO:0000256" key="5">
    <source>
        <dbReference type="ARBA" id="ARBA00022630"/>
    </source>
</evidence>
<evidence type="ECO:0000256" key="12">
    <source>
        <dbReference type="SAM" id="MobiDB-lite"/>
    </source>
</evidence>
<dbReference type="PROSITE" id="PS01281">
    <property type="entry name" value="GIDA_2"/>
    <property type="match status" value="1"/>
</dbReference>
<comment type="cofactor">
    <cofactor evidence="1 11">
        <name>FAD</name>
        <dbReference type="ChEBI" id="CHEBI:57692"/>
    </cofactor>
</comment>
<dbReference type="FunFam" id="3.50.50.60:FF:000002">
    <property type="entry name" value="tRNA uridine 5-carboxymethylaminomethyl modification enzyme MnmG"/>
    <property type="match status" value="1"/>
</dbReference>
<comment type="subunit">
    <text evidence="9 11">Homodimer. Heterotetramer of two MnmE and two MnmG subunits.</text>
</comment>
<evidence type="ECO:0000313" key="15">
    <source>
        <dbReference type="Proteomes" id="UP000182278"/>
    </source>
</evidence>
<dbReference type="Pfam" id="PF01134">
    <property type="entry name" value="GIDA"/>
    <property type="match status" value="1"/>
</dbReference>
<dbReference type="GO" id="GO:0002098">
    <property type="term" value="P:tRNA wobble uridine modification"/>
    <property type="evidence" value="ECO:0007669"/>
    <property type="project" value="InterPro"/>
</dbReference>
<keyword evidence="7 11" id="KW-0274">FAD</keyword>
<dbReference type="InterPro" id="IPR026904">
    <property type="entry name" value="MnmG_C"/>
</dbReference>